<name>A0A4Y9KSC6_9BRAD</name>
<accession>A0A4Y9KSC6</accession>
<gene>
    <name evidence="2" type="ORF">E4K64_36880</name>
    <name evidence="1" type="ORF">E4K66_36820</name>
</gene>
<evidence type="ECO:0000313" key="2">
    <source>
        <dbReference type="EMBL" id="TFV68474.1"/>
    </source>
</evidence>
<proteinExistence type="predicted"/>
<dbReference type="OrthoDB" id="8230778at2"/>
<organism evidence="1 4">
    <name type="scientific">Bradyrhizobium frederickii</name>
    <dbReference type="NCBI Taxonomy" id="2560054"/>
    <lineage>
        <taxon>Bacteria</taxon>
        <taxon>Pseudomonadati</taxon>
        <taxon>Pseudomonadota</taxon>
        <taxon>Alphaproteobacteria</taxon>
        <taxon>Hyphomicrobiales</taxon>
        <taxon>Nitrobacteraceae</taxon>
        <taxon>Bradyrhizobium</taxon>
    </lineage>
</organism>
<dbReference type="EMBL" id="SPQU01000042">
    <property type="protein sequence ID" value="TFV29838.1"/>
    <property type="molecule type" value="Genomic_DNA"/>
</dbReference>
<evidence type="ECO:0000313" key="4">
    <source>
        <dbReference type="Proteomes" id="UP000298225"/>
    </source>
</evidence>
<comment type="caution">
    <text evidence="1">The sequence shown here is derived from an EMBL/GenBank/DDBJ whole genome shotgun (WGS) entry which is preliminary data.</text>
</comment>
<dbReference type="RefSeq" id="WP_126261995.1">
    <property type="nucleotide sequence ID" value="NZ_SPQS01000042.1"/>
</dbReference>
<reference evidence="2 3" key="2">
    <citation type="submission" date="2019-03" db="EMBL/GenBank/DDBJ databases">
        <title>Bradyrhizobium strains diversity.</title>
        <authorList>
            <person name="Urquiaga M.C.O."/>
            <person name="Hungria M."/>
            <person name="Delamuta J.R.M."/>
            <person name="Klepa M.S."/>
        </authorList>
    </citation>
    <scope>NUCLEOTIDE SEQUENCE [LARGE SCALE GENOMIC DNA]</scope>
    <source>
        <strain evidence="2 3">CNPSo 3426</strain>
    </source>
</reference>
<evidence type="ECO:0000313" key="3">
    <source>
        <dbReference type="Proteomes" id="UP000297700"/>
    </source>
</evidence>
<dbReference type="EMBL" id="SPQS01000042">
    <property type="protein sequence ID" value="TFV68474.1"/>
    <property type="molecule type" value="Genomic_DNA"/>
</dbReference>
<dbReference type="AlphaFoldDB" id="A0A4Y9KSC6"/>
<keyword evidence="4" id="KW-1185">Reference proteome</keyword>
<accession>A0A4Y9NL90</accession>
<dbReference type="Proteomes" id="UP000298225">
    <property type="component" value="Unassembled WGS sequence"/>
</dbReference>
<evidence type="ECO:0000313" key="1">
    <source>
        <dbReference type="EMBL" id="TFV29838.1"/>
    </source>
</evidence>
<reference evidence="1 4" key="1">
    <citation type="submission" date="2019-03" db="EMBL/GenBank/DDBJ databases">
        <title>Bradyrhizobium strains diversity isolated from Chamaecrista fasciculata.</title>
        <authorList>
            <person name="Urquiaga M.C.O."/>
            <person name="Hungria M."/>
            <person name="Delamuta J.R.M."/>
        </authorList>
    </citation>
    <scope>NUCLEOTIDE SEQUENCE [LARGE SCALE GENOMIC DNA]</scope>
    <source>
        <strain evidence="1 4">CNPSo 3424</strain>
    </source>
</reference>
<protein>
    <submittedName>
        <fullName evidence="1">Uncharacterized protein</fullName>
    </submittedName>
</protein>
<dbReference type="Proteomes" id="UP000297700">
    <property type="component" value="Unassembled WGS sequence"/>
</dbReference>
<sequence>MSVSQVRSAANAAALACAFLSLREFGAIATAGVRLMHAATAMLGPQMNQHIAGALSLVRDCRSLAGVKEILSRAASWNHPPQAAAYPPTADVQTLAACQQARAYRARVFEFTPKRHPLGSADRHGLA</sequence>